<protein>
    <submittedName>
        <fullName evidence="2">Uncharacterized protein</fullName>
    </submittedName>
</protein>
<name>A0ABQ9SVW6_9PEZI</name>
<dbReference type="EMBL" id="MOPA01000003">
    <property type="protein sequence ID" value="KAK1543659.1"/>
    <property type="molecule type" value="Genomic_DNA"/>
</dbReference>
<feature type="region of interest" description="Disordered" evidence="1">
    <location>
        <begin position="105"/>
        <end position="152"/>
    </location>
</feature>
<sequence length="246" mass="27404">MRKAGGAAHKVTDTAHEGLCPHTPVARRMPPSIAICKLTPSLEGRTPTRNPSAIYPPTPSGQTGQTGTDRGVGDPRRRVPPVKPSPTVSPSIRLVWWDLGHGSPSRALECGHNERKIEKSHGQSRKELCKKRERKGKERKPTPNTEADDVEQEDLGRIKNILKKEPTTFTRRSFRLPHHFSARRFPFQTKPNGPRQAPPPPPLRAFHHQPHLPHDSSKERNPKGKCDPVIIAPPSFPFALASAWSR</sequence>
<feature type="region of interest" description="Disordered" evidence="1">
    <location>
        <begin position="180"/>
        <end position="231"/>
    </location>
</feature>
<evidence type="ECO:0000256" key="1">
    <source>
        <dbReference type="SAM" id="MobiDB-lite"/>
    </source>
</evidence>
<dbReference type="RefSeq" id="XP_060352779.1">
    <property type="nucleotide sequence ID" value="XM_060488573.1"/>
</dbReference>
<evidence type="ECO:0000313" key="2">
    <source>
        <dbReference type="EMBL" id="KAK1543659.1"/>
    </source>
</evidence>
<feature type="compositionally biased region" description="Basic and acidic residues" evidence="1">
    <location>
        <begin position="212"/>
        <end position="226"/>
    </location>
</feature>
<comment type="caution">
    <text evidence="2">The sequence shown here is derived from an EMBL/GenBank/DDBJ whole genome shotgun (WGS) entry which is preliminary data.</text>
</comment>
<feature type="compositionally biased region" description="Basic and acidic residues" evidence="1">
    <location>
        <begin position="109"/>
        <end position="127"/>
    </location>
</feature>
<feature type="region of interest" description="Disordered" evidence="1">
    <location>
        <begin position="1"/>
        <end position="89"/>
    </location>
</feature>
<gene>
    <name evidence="2" type="ORF">CPAR01_04292</name>
</gene>
<accession>A0ABQ9SVW6</accession>
<proteinExistence type="predicted"/>
<evidence type="ECO:0000313" key="3">
    <source>
        <dbReference type="Proteomes" id="UP001241169"/>
    </source>
</evidence>
<feature type="compositionally biased region" description="Low complexity" evidence="1">
    <location>
        <begin position="60"/>
        <end position="69"/>
    </location>
</feature>
<keyword evidence="3" id="KW-1185">Reference proteome</keyword>
<reference evidence="2 3" key="1">
    <citation type="submission" date="2016-10" db="EMBL/GenBank/DDBJ databases">
        <title>The genome sequence of Colletotrichum fioriniae PJ7.</title>
        <authorList>
            <person name="Baroncelli R."/>
        </authorList>
    </citation>
    <scope>NUCLEOTIDE SEQUENCE [LARGE SCALE GENOMIC DNA]</scope>
    <source>
        <strain evidence="2 3">IMI 384185</strain>
    </source>
</reference>
<dbReference type="Proteomes" id="UP001241169">
    <property type="component" value="Unassembled WGS sequence"/>
</dbReference>
<organism evidence="2 3">
    <name type="scientific">Colletotrichum paranaense</name>
    <dbReference type="NCBI Taxonomy" id="1914294"/>
    <lineage>
        <taxon>Eukaryota</taxon>
        <taxon>Fungi</taxon>
        <taxon>Dikarya</taxon>
        <taxon>Ascomycota</taxon>
        <taxon>Pezizomycotina</taxon>
        <taxon>Sordariomycetes</taxon>
        <taxon>Hypocreomycetidae</taxon>
        <taxon>Glomerellales</taxon>
        <taxon>Glomerellaceae</taxon>
        <taxon>Colletotrichum</taxon>
        <taxon>Colletotrichum acutatum species complex</taxon>
    </lineage>
</organism>
<dbReference type="GeneID" id="85372472"/>